<dbReference type="Gene3D" id="3.90.1150.10">
    <property type="entry name" value="Aspartate Aminotransferase, domain 1"/>
    <property type="match status" value="1"/>
</dbReference>
<dbReference type="EMBL" id="CP002878">
    <property type="protein sequence ID" value="AEI80863.1"/>
    <property type="molecule type" value="Genomic_DNA"/>
</dbReference>
<dbReference type="GO" id="GO:0047536">
    <property type="term" value="F:2-aminoadipate transaminase activity"/>
    <property type="evidence" value="ECO:0007669"/>
    <property type="project" value="UniProtKB-EC"/>
</dbReference>
<dbReference type="EC" id="2.6.1.39" evidence="1"/>
<name>F8GRJ9_CUPNN</name>
<accession>F8GRJ9</accession>
<keyword evidence="1" id="KW-0808">Transferase</keyword>
<dbReference type="KEGG" id="cnc:CNE_2c19080"/>
<proteinExistence type="predicted"/>
<dbReference type="HOGENOM" id="CLU_1452200_0_0_4"/>
<reference evidence="1 2" key="1">
    <citation type="journal article" date="2011" name="J. Bacteriol.">
        <title>Complete genome sequence of the type strain Cupriavidus necator N-1.</title>
        <authorList>
            <person name="Poehlein A."/>
            <person name="Kusian B."/>
            <person name="Friedrich B."/>
            <person name="Daniel R."/>
            <person name="Bowien B."/>
        </authorList>
    </citation>
    <scope>NUCLEOTIDE SEQUENCE [LARGE SCALE GENOMIC DNA]</scope>
    <source>
        <strain evidence="2">ATCC 43291 / DSM 13513 / CCUG 52238 / LMG 8453 / N-1</strain>
    </source>
</reference>
<dbReference type="SUPFAM" id="SSF53383">
    <property type="entry name" value="PLP-dependent transferases"/>
    <property type="match status" value="1"/>
</dbReference>
<evidence type="ECO:0000313" key="1">
    <source>
        <dbReference type="EMBL" id="AEI80863.1"/>
    </source>
</evidence>
<dbReference type="Proteomes" id="UP000006798">
    <property type="component" value="Chromosome 2"/>
</dbReference>
<keyword evidence="1" id="KW-0032">Aminotransferase</keyword>
<gene>
    <name evidence="1" type="primary">lysN</name>
    <name evidence="1" type="ordered locus">CNE_2c19080</name>
</gene>
<protein>
    <submittedName>
        <fullName evidence="1">2-aminoadipate transaminase LysN</fullName>
        <ecNumber evidence="1">2.6.1.39</ecNumber>
    </submittedName>
</protein>
<organism evidence="1 2">
    <name type="scientific">Cupriavidus necator (strain ATCC 43291 / DSM 13513 / CCUG 52238 / LMG 8453 / N-1)</name>
    <name type="common">Ralstonia eutropha</name>
    <dbReference type="NCBI Taxonomy" id="1042878"/>
    <lineage>
        <taxon>Bacteria</taxon>
        <taxon>Pseudomonadati</taxon>
        <taxon>Pseudomonadota</taxon>
        <taxon>Betaproteobacteria</taxon>
        <taxon>Burkholderiales</taxon>
        <taxon>Burkholderiaceae</taxon>
        <taxon>Cupriavidus</taxon>
    </lineage>
</organism>
<sequence length="186" mass="20340">MAHKRWSRDAALQSFAQAPDNFVLNAFEALDRELRNGNPLWARFAPQVDAAQVLPAAIKAGVTFVPGAAFFADNPEHNTLRLSYSTVDATSAEMGAARLAQALRASCNGVLPSATDVLFQTGEHAIDGHYLMVKLNPLSIAERRIDGRLRTDLRRTAICLSHGVQARGNRGNCMKHEKPNSPSHKR</sequence>
<dbReference type="AlphaFoldDB" id="F8GRJ9"/>
<dbReference type="InterPro" id="IPR015422">
    <property type="entry name" value="PyrdxlP-dep_Trfase_small"/>
</dbReference>
<evidence type="ECO:0000313" key="2">
    <source>
        <dbReference type="Proteomes" id="UP000006798"/>
    </source>
</evidence>
<dbReference type="InterPro" id="IPR015424">
    <property type="entry name" value="PyrdxlP-dep_Trfase"/>
</dbReference>